<feature type="domain" description="Glycosyltransferase 2-like" evidence="4">
    <location>
        <begin position="10"/>
        <end position="137"/>
    </location>
</feature>
<organism evidence="5 6">
    <name type="scientific">Streptomyces rimosus subsp. rimosus</name>
    <dbReference type="NCBI Taxonomy" id="132474"/>
    <lineage>
        <taxon>Bacteria</taxon>
        <taxon>Bacillati</taxon>
        <taxon>Actinomycetota</taxon>
        <taxon>Actinomycetes</taxon>
        <taxon>Kitasatosporales</taxon>
        <taxon>Streptomycetaceae</taxon>
        <taxon>Streptomyces</taxon>
    </lineage>
</organism>
<dbReference type="EMBL" id="CP094298">
    <property type="protein sequence ID" value="UNZ01247.1"/>
    <property type="molecule type" value="Genomic_DNA"/>
</dbReference>
<dbReference type="GO" id="GO:0016757">
    <property type="term" value="F:glycosyltransferase activity"/>
    <property type="evidence" value="ECO:0007669"/>
    <property type="project" value="UniProtKB-KW"/>
</dbReference>
<name>A0ABY3YTY1_STRRM</name>
<dbReference type="InterPro" id="IPR001173">
    <property type="entry name" value="Glyco_trans_2-like"/>
</dbReference>
<dbReference type="PANTHER" id="PTHR43685">
    <property type="entry name" value="GLYCOSYLTRANSFERASE"/>
    <property type="match status" value="1"/>
</dbReference>
<dbReference type="RefSeq" id="WP_003980793.1">
    <property type="nucleotide sequence ID" value="NZ_CP043497.1"/>
</dbReference>
<evidence type="ECO:0000313" key="5">
    <source>
        <dbReference type="EMBL" id="UNZ01247.1"/>
    </source>
</evidence>
<sequence length="347" mass="39186">MKTPSAPRISVICPTYNRSRAITSTLDSVRAQTVTDWELLVVSDGSTDDTDDWVRRAADEDARIRLIRAGRHGHPSGPRNIGLVEARGEFVAYLDHDDRWREEHLQLLLYVFGTGADLVATGFERRDTSERVTSRSDVLDLCWHPEIQVLGPMFEPSRVAHRRRLADRVGGWRSGDGLEDWDLWLRMADDGVRFSTVRDRSAFLLDDSGTRRHRTVRRHRLPLAVFDDPRHARAALGELRHERHEAAFREAYAADTIAWYERMQATAEFTAPLGWQGDLTAEIARAAQKPGPLWPDLVVVPGQGRFVLAQPLWCPTAEHAGRIGELVRRVQSRQLDLIAEIAAGCAP</sequence>
<dbReference type="SUPFAM" id="SSF53448">
    <property type="entry name" value="Nucleotide-diphospho-sugar transferases"/>
    <property type="match status" value="1"/>
</dbReference>
<dbReference type="InterPro" id="IPR029044">
    <property type="entry name" value="Nucleotide-diphossugar_trans"/>
</dbReference>
<dbReference type="Proteomes" id="UP000829494">
    <property type="component" value="Chromosome"/>
</dbReference>
<keyword evidence="6" id="KW-1185">Reference proteome</keyword>
<dbReference type="EC" id="2.4.1.293" evidence="5"/>
<accession>A0ABY3YTY1</accession>
<dbReference type="Pfam" id="PF00535">
    <property type="entry name" value="Glycos_transf_2"/>
    <property type="match status" value="1"/>
</dbReference>
<gene>
    <name evidence="5" type="primary">pglI</name>
    <name evidence="5" type="ORF">SRIMR7_03765</name>
</gene>
<dbReference type="InterPro" id="IPR050834">
    <property type="entry name" value="Glycosyltransf_2"/>
</dbReference>
<protein>
    <submittedName>
        <fullName evidence="5">GalNAc(5)-diNAcBac-PP-undecaprenol beta-1,3-glucosyltransferase</fullName>
        <ecNumber evidence="5">2.4.1.293</ecNumber>
    </submittedName>
</protein>
<reference evidence="5 6" key="1">
    <citation type="submission" date="2022-03" db="EMBL/GenBank/DDBJ databases">
        <title>Complete genome of Streptomyces rimosus ssp. rimosus R7 (=ATCC 10970).</title>
        <authorList>
            <person name="Beganovic S."/>
            <person name="Ruckert C."/>
            <person name="Busche T."/>
            <person name="Kalinowski J."/>
            <person name="Wittmann C."/>
        </authorList>
    </citation>
    <scope>NUCLEOTIDE SEQUENCE [LARGE SCALE GENOMIC DNA]</scope>
    <source>
        <strain evidence="5 6">R7</strain>
    </source>
</reference>
<evidence type="ECO:0000259" key="4">
    <source>
        <dbReference type="Pfam" id="PF00535"/>
    </source>
</evidence>
<proteinExistence type="inferred from homology"/>
<keyword evidence="2 5" id="KW-0328">Glycosyltransferase</keyword>
<evidence type="ECO:0000256" key="2">
    <source>
        <dbReference type="ARBA" id="ARBA00022676"/>
    </source>
</evidence>
<evidence type="ECO:0000256" key="1">
    <source>
        <dbReference type="ARBA" id="ARBA00006739"/>
    </source>
</evidence>
<evidence type="ECO:0000313" key="6">
    <source>
        <dbReference type="Proteomes" id="UP000829494"/>
    </source>
</evidence>
<dbReference type="Gene3D" id="3.90.550.10">
    <property type="entry name" value="Spore Coat Polysaccharide Biosynthesis Protein SpsA, Chain A"/>
    <property type="match status" value="1"/>
</dbReference>
<keyword evidence="3 5" id="KW-0808">Transferase</keyword>
<dbReference type="PANTHER" id="PTHR43685:SF5">
    <property type="entry name" value="GLYCOSYLTRANSFERASE EPSE-RELATED"/>
    <property type="match status" value="1"/>
</dbReference>
<dbReference type="GeneID" id="66859677"/>
<evidence type="ECO:0000256" key="3">
    <source>
        <dbReference type="ARBA" id="ARBA00022679"/>
    </source>
</evidence>
<comment type="similarity">
    <text evidence="1">Belongs to the glycosyltransferase 2 family.</text>
</comment>